<gene>
    <name evidence="1" type="ORF">GJ691_17035</name>
</gene>
<keyword evidence="2" id="KW-1185">Reference proteome</keyword>
<evidence type="ECO:0000313" key="2">
    <source>
        <dbReference type="Proteomes" id="UP000443153"/>
    </source>
</evidence>
<dbReference type="AlphaFoldDB" id="A0A6I2MQD0"/>
<dbReference type="EMBL" id="WKJH01000028">
    <property type="protein sequence ID" value="MRX65858.1"/>
    <property type="molecule type" value="Genomic_DNA"/>
</dbReference>
<reference evidence="1 2" key="1">
    <citation type="submission" date="2019-11" db="EMBL/GenBank/DDBJ databases">
        <title>Maribacter lutea sp. nov., a marine bacterium isolated from intertidal sand.</title>
        <authorList>
            <person name="Liu A."/>
        </authorList>
    </citation>
    <scope>NUCLEOTIDE SEQUENCE [LARGE SCALE GENOMIC DNA]</scope>
    <source>
        <strain evidence="1 2">RZ05</strain>
    </source>
</reference>
<name>A0A6I2MQD0_9FLAO</name>
<organism evidence="1 2">
    <name type="scientific">Maribacter luteus</name>
    <dbReference type="NCBI Taxonomy" id="2594478"/>
    <lineage>
        <taxon>Bacteria</taxon>
        <taxon>Pseudomonadati</taxon>
        <taxon>Bacteroidota</taxon>
        <taxon>Flavobacteriia</taxon>
        <taxon>Flavobacteriales</taxon>
        <taxon>Flavobacteriaceae</taxon>
        <taxon>Maribacter</taxon>
    </lineage>
</organism>
<dbReference type="Proteomes" id="UP000443153">
    <property type="component" value="Unassembled WGS sequence"/>
</dbReference>
<dbReference type="OrthoDB" id="1179049at2"/>
<comment type="caution">
    <text evidence="1">The sequence shown here is derived from an EMBL/GenBank/DDBJ whole genome shotgun (WGS) entry which is preliminary data.</text>
</comment>
<proteinExistence type="predicted"/>
<evidence type="ECO:0000313" key="1">
    <source>
        <dbReference type="EMBL" id="MRX65858.1"/>
    </source>
</evidence>
<accession>A0A6I2MQD0</accession>
<protein>
    <submittedName>
        <fullName evidence="1">Uncharacterized protein</fullName>
    </submittedName>
</protein>
<sequence length="78" mass="9493">MGFGIGIYLQDLKHQESTEAAWQANRFNLERFNKIRNYNLKMNPSNWRYMRDSIERQFDSLMILRFRKEMDSLKGQSQ</sequence>